<evidence type="ECO:0000256" key="2">
    <source>
        <dbReference type="ARBA" id="ARBA00007783"/>
    </source>
</evidence>
<organism evidence="10 11">
    <name type="scientific">Zoogloea oryzae</name>
    <dbReference type="NCBI Taxonomy" id="310767"/>
    <lineage>
        <taxon>Bacteria</taxon>
        <taxon>Pseudomonadati</taxon>
        <taxon>Pseudomonadota</taxon>
        <taxon>Betaproteobacteria</taxon>
        <taxon>Rhodocyclales</taxon>
        <taxon>Zoogloeaceae</taxon>
        <taxon>Zoogloea</taxon>
    </lineage>
</organism>
<dbReference type="EMBL" id="BSPX01000045">
    <property type="protein sequence ID" value="GLT23371.1"/>
    <property type="molecule type" value="Genomic_DNA"/>
</dbReference>
<dbReference type="InterPro" id="IPR051449">
    <property type="entry name" value="ABC-2_transporter_component"/>
</dbReference>
<evidence type="ECO:0000256" key="3">
    <source>
        <dbReference type="ARBA" id="ARBA00022448"/>
    </source>
</evidence>
<dbReference type="InterPro" id="IPR047817">
    <property type="entry name" value="ABC2_TM_bact-type"/>
</dbReference>
<evidence type="ECO:0000256" key="8">
    <source>
        <dbReference type="SAM" id="Phobius"/>
    </source>
</evidence>
<comment type="subcellular location">
    <subcellularLocation>
        <location evidence="1">Cell membrane</location>
        <topology evidence="1">Multi-pass membrane protein</topology>
    </subcellularLocation>
</comment>
<evidence type="ECO:0000313" key="10">
    <source>
        <dbReference type="EMBL" id="GLT23371.1"/>
    </source>
</evidence>
<comment type="similarity">
    <text evidence="2">Belongs to the ABC-2 integral membrane protein family.</text>
</comment>
<dbReference type="PANTHER" id="PTHR30294:SF29">
    <property type="entry name" value="MULTIDRUG ABC TRANSPORTER PERMEASE YBHS-RELATED"/>
    <property type="match status" value="1"/>
</dbReference>
<feature type="transmembrane region" description="Helical" evidence="8">
    <location>
        <begin position="193"/>
        <end position="211"/>
    </location>
</feature>
<dbReference type="PANTHER" id="PTHR30294">
    <property type="entry name" value="MEMBRANE COMPONENT OF ABC TRANSPORTER YHHJ-RELATED"/>
    <property type="match status" value="1"/>
</dbReference>
<dbReference type="RefSeq" id="WP_284188576.1">
    <property type="nucleotide sequence ID" value="NZ_BSPX01000045.1"/>
</dbReference>
<gene>
    <name evidence="10" type="ORF">GCM10007933_28360</name>
</gene>
<dbReference type="InterPro" id="IPR013525">
    <property type="entry name" value="ABC2_TM"/>
</dbReference>
<proteinExistence type="inferred from homology"/>
<accession>A0ABQ6FFM1</accession>
<feature type="domain" description="ABC transmembrane type-2" evidence="9">
    <location>
        <begin position="151"/>
        <end position="381"/>
    </location>
</feature>
<keyword evidence="3" id="KW-0813">Transport</keyword>
<dbReference type="Pfam" id="PF12698">
    <property type="entry name" value="ABC2_membrane_3"/>
    <property type="match status" value="1"/>
</dbReference>
<comment type="caution">
    <text evidence="10">The sequence shown here is derived from an EMBL/GenBank/DDBJ whole genome shotgun (WGS) entry which is preliminary data.</text>
</comment>
<sequence>MNLKRIVALAWKEWREIVRDRLFFALAFIVPTMLMLIFGFGLTLDVENLPFAVVDHDRTPASRDYAYRFISSRYFDFKGYADDERTIDHLLADNQVRVALVIPPRFDERLSRGEPAPVQVIIDGTFPMRAQTTQGYVAAINAAVSAENMAQALSTARGVPLAEARARVQPVKLEVRYLYNQSIKSIWSMAPKLIMLIMMLSPPFLTALGVVREKESGSIFNIYSSTVSPGEFLLGKLAPYVLISAANWFILWLLCLWVYQVPFKGDPLFFTLASLIYVVCTTGFGLVISMLVQTQVAAMIITSIITIIPAVLYSGLLLPLSSLSPSASLIAHSLPPMYYGRIVTDCFLKGAGAAELWPDALVLAGYAVGLFAIGYLLFSKRPKS</sequence>
<keyword evidence="11" id="KW-1185">Reference proteome</keyword>
<evidence type="ECO:0000256" key="4">
    <source>
        <dbReference type="ARBA" id="ARBA00022475"/>
    </source>
</evidence>
<feature type="transmembrane region" description="Helical" evidence="8">
    <location>
        <begin position="240"/>
        <end position="262"/>
    </location>
</feature>
<evidence type="ECO:0000259" key="9">
    <source>
        <dbReference type="PROSITE" id="PS51012"/>
    </source>
</evidence>
<name>A0ABQ6FFM1_9RHOO</name>
<keyword evidence="4" id="KW-1003">Cell membrane</keyword>
<evidence type="ECO:0000256" key="7">
    <source>
        <dbReference type="ARBA" id="ARBA00023136"/>
    </source>
</evidence>
<dbReference type="PROSITE" id="PS51012">
    <property type="entry name" value="ABC_TM2"/>
    <property type="match status" value="1"/>
</dbReference>
<evidence type="ECO:0000313" key="11">
    <source>
        <dbReference type="Proteomes" id="UP001157167"/>
    </source>
</evidence>
<feature type="transmembrane region" description="Helical" evidence="8">
    <location>
        <begin position="268"/>
        <end position="289"/>
    </location>
</feature>
<keyword evidence="7 8" id="KW-0472">Membrane</keyword>
<dbReference type="Gene3D" id="3.40.1710.10">
    <property type="entry name" value="abc type-2 transporter like domain"/>
    <property type="match status" value="1"/>
</dbReference>
<dbReference type="Proteomes" id="UP001157167">
    <property type="component" value="Unassembled WGS sequence"/>
</dbReference>
<evidence type="ECO:0000256" key="6">
    <source>
        <dbReference type="ARBA" id="ARBA00022989"/>
    </source>
</evidence>
<reference evidence="11" key="1">
    <citation type="journal article" date="2019" name="Int. J. Syst. Evol. Microbiol.">
        <title>The Global Catalogue of Microorganisms (GCM) 10K type strain sequencing project: providing services to taxonomists for standard genome sequencing and annotation.</title>
        <authorList>
            <consortium name="The Broad Institute Genomics Platform"/>
            <consortium name="The Broad Institute Genome Sequencing Center for Infectious Disease"/>
            <person name="Wu L."/>
            <person name="Ma J."/>
        </authorList>
    </citation>
    <scope>NUCLEOTIDE SEQUENCE [LARGE SCALE GENOMIC DNA]</scope>
    <source>
        <strain evidence="11">NBRC 102407</strain>
    </source>
</reference>
<evidence type="ECO:0000256" key="1">
    <source>
        <dbReference type="ARBA" id="ARBA00004651"/>
    </source>
</evidence>
<feature type="transmembrane region" description="Helical" evidence="8">
    <location>
        <begin position="360"/>
        <end position="378"/>
    </location>
</feature>
<feature type="transmembrane region" description="Helical" evidence="8">
    <location>
        <begin position="21"/>
        <end position="42"/>
    </location>
</feature>
<feature type="transmembrane region" description="Helical" evidence="8">
    <location>
        <begin position="296"/>
        <end position="316"/>
    </location>
</feature>
<protein>
    <recommendedName>
        <fullName evidence="9">ABC transmembrane type-2 domain-containing protein</fullName>
    </recommendedName>
</protein>
<keyword evidence="5 8" id="KW-0812">Transmembrane</keyword>
<keyword evidence="6 8" id="KW-1133">Transmembrane helix</keyword>
<evidence type="ECO:0000256" key="5">
    <source>
        <dbReference type="ARBA" id="ARBA00022692"/>
    </source>
</evidence>